<keyword evidence="3" id="KW-0732">Signal</keyword>
<dbReference type="EMBL" id="BAAAEM010000002">
    <property type="protein sequence ID" value="GAA0470533.1"/>
    <property type="molecule type" value="Genomic_DNA"/>
</dbReference>
<dbReference type="RefSeq" id="WP_229956510.1">
    <property type="nucleotide sequence ID" value="NZ_BAAAEM010000002.1"/>
</dbReference>
<dbReference type="Pfam" id="PF07676">
    <property type="entry name" value="PD40"/>
    <property type="match status" value="3"/>
</dbReference>
<feature type="domain" description="Peptidase S9 prolyl oligopeptidase catalytic" evidence="4">
    <location>
        <begin position="475"/>
        <end position="680"/>
    </location>
</feature>
<dbReference type="InterPro" id="IPR029058">
    <property type="entry name" value="AB_hydrolase_fold"/>
</dbReference>
<proteinExistence type="predicted"/>
<accession>A0ABN1A8U7</accession>
<organism evidence="5 6">
    <name type="scientific">Parasphingorhabdus litoris</name>
    <dbReference type="NCBI Taxonomy" id="394733"/>
    <lineage>
        <taxon>Bacteria</taxon>
        <taxon>Pseudomonadati</taxon>
        <taxon>Pseudomonadota</taxon>
        <taxon>Alphaproteobacteria</taxon>
        <taxon>Sphingomonadales</taxon>
        <taxon>Sphingomonadaceae</taxon>
        <taxon>Parasphingorhabdus</taxon>
    </lineage>
</organism>
<sequence>MKTRYLLAACSLLSVTSAGLAEVPDDTSKFTSERVFDLEYADDPQISPDGKTIVYARKSMDKRSDRVIGDLWAITTQNGEHRPLVSGEGSSSSVRWSPNGDRLVYLTTTNGKPDLRVRYMDSGESFSLAQLGVNPSAPTWSPDGKSIAFSMFVPDKPASFAKPPKGPQDSEWAKPVRVFDDLVFRFDGAGYLPKGKSHVFVLSAEGGTPRQVTKGKNGFSSPEWLGNGALLVTGNDVEDAYLDPIESEIYRVDLSDLSMTALTQRDGPDFAPKVSPKGSKIAYLGYDDKLKSYQHTELYVMGVDGSNSRNLTANFDRSISSAQWRADGKALIAQVEVDGLLTLLSIDLSGNVKTLVRDVGGTAIGRPYASGSFSVAKKTGGSSPVIAYTKASTNRPAEVALSRGGRSGKVLTNLNDDALGHLQLAKVEEIITKSTHDGRDIQAWVALPPGFKADGSYPMILEIHGGPYAMYGPFFAAEIQRFAAEGYVTVYVNPRGSTGYGETFAQLIDLDYPGNDHDDLMSVVDALVAKNYVSKDRLFITGGSGGGILTAWAVGKTDRFAAAASIKPVINWTTMALAADISRFVSRHWFRAQPWEQPEEYWRRSPLSIVNNAKTPTMLMVGEADWRTPAWEAEQFYTALKVQNVDTVLVKIPDAPHLIAGRPSNLIAKVDNIMGWFAKYDPVKADEGK</sequence>
<dbReference type="PANTHER" id="PTHR42776:SF27">
    <property type="entry name" value="DIPEPTIDYL PEPTIDASE FAMILY MEMBER 6"/>
    <property type="match status" value="1"/>
</dbReference>
<dbReference type="Gene3D" id="3.40.50.1820">
    <property type="entry name" value="alpha/beta hydrolase"/>
    <property type="match status" value="1"/>
</dbReference>
<comment type="caution">
    <text evidence="5">The sequence shown here is derived from an EMBL/GenBank/DDBJ whole genome shotgun (WGS) entry which is preliminary data.</text>
</comment>
<dbReference type="InterPro" id="IPR001375">
    <property type="entry name" value="Peptidase_S9_cat"/>
</dbReference>
<keyword evidence="2" id="KW-0720">Serine protease</keyword>
<name>A0ABN1A8U7_9SPHN</name>
<evidence type="ECO:0000256" key="1">
    <source>
        <dbReference type="ARBA" id="ARBA00022801"/>
    </source>
</evidence>
<protein>
    <submittedName>
        <fullName evidence="5">S9 family peptidase</fullName>
    </submittedName>
</protein>
<dbReference type="Proteomes" id="UP001500713">
    <property type="component" value="Unassembled WGS sequence"/>
</dbReference>
<evidence type="ECO:0000313" key="5">
    <source>
        <dbReference type="EMBL" id="GAA0470533.1"/>
    </source>
</evidence>
<dbReference type="PANTHER" id="PTHR42776">
    <property type="entry name" value="SERINE PEPTIDASE S9 FAMILY MEMBER"/>
    <property type="match status" value="1"/>
</dbReference>
<feature type="signal peptide" evidence="3">
    <location>
        <begin position="1"/>
        <end position="21"/>
    </location>
</feature>
<reference evidence="5 6" key="1">
    <citation type="journal article" date="2019" name="Int. J. Syst. Evol. Microbiol.">
        <title>The Global Catalogue of Microorganisms (GCM) 10K type strain sequencing project: providing services to taxonomists for standard genome sequencing and annotation.</title>
        <authorList>
            <consortium name="The Broad Institute Genomics Platform"/>
            <consortium name="The Broad Institute Genome Sequencing Center for Infectious Disease"/>
            <person name="Wu L."/>
            <person name="Ma J."/>
        </authorList>
    </citation>
    <scope>NUCLEOTIDE SEQUENCE [LARGE SCALE GENOMIC DNA]</scope>
    <source>
        <strain evidence="5 6">JCM 14162</strain>
    </source>
</reference>
<dbReference type="SUPFAM" id="SSF53474">
    <property type="entry name" value="alpha/beta-Hydrolases"/>
    <property type="match status" value="1"/>
</dbReference>
<feature type="chain" id="PRO_5045035925" evidence="3">
    <location>
        <begin position="22"/>
        <end position="689"/>
    </location>
</feature>
<evidence type="ECO:0000313" key="6">
    <source>
        <dbReference type="Proteomes" id="UP001500713"/>
    </source>
</evidence>
<dbReference type="InterPro" id="IPR011659">
    <property type="entry name" value="WD40"/>
</dbReference>
<evidence type="ECO:0000259" key="4">
    <source>
        <dbReference type="Pfam" id="PF00326"/>
    </source>
</evidence>
<evidence type="ECO:0000256" key="2">
    <source>
        <dbReference type="ARBA" id="ARBA00022825"/>
    </source>
</evidence>
<keyword evidence="2" id="KW-0645">Protease</keyword>
<dbReference type="Pfam" id="PF00326">
    <property type="entry name" value="Peptidase_S9"/>
    <property type="match status" value="1"/>
</dbReference>
<dbReference type="SUPFAM" id="SSF82171">
    <property type="entry name" value="DPP6 N-terminal domain-like"/>
    <property type="match status" value="1"/>
</dbReference>
<evidence type="ECO:0000256" key="3">
    <source>
        <dbReference type="SAM" id="SignalP"/>
    </source>
</evidence>
<dbReference type="InterPro" id="IPR011042">
    <property type="entry name" value="6-blade_b-propeller_TolB-like"/>
</dbReference>
<gene>
    <name evidence="5" type="ORF">GCM10009096_09280</name>
</gene>
<keyword evidence="1" id="KW-0378">Hydrolase</keyword>
<keyword evidence="6" id="KW-1185">Reference proteome</keyword>
<dbReference type="Gene3D" id="2.120.10.30">
    <property type="entry name" value="TolB, C-terminal domain"/>
    <property type="match status" value="2"/>
</dbReference>